<dbReference type="EMBL" id="JAOWKY010000001">
    <property type="protein sequence ID" value="MCV2868108.1"/>
    <property type="molecule type" value="Genomic_DNA"/>
</dbReference>
<dbReference type="PANTHER" id="PTHR43652">
    <property type="entry name" value="BASIC AMINO ACID ANTIPORTER YFCC-RELATED"/>
    <property type="match status" value="1"/>
</dbReference>
<evidence type="ECO:0000313" key="10">
    <source>
        <dbReference type="Proteomes" id="UP001652542"/>
    </source>
</evidence>
<evidence type="ECO:0000256" key="2">
    <source>
        <dbReference type="ARBA" id="ARBA00022448"/>
    </source>
</evidence>
<feature type="transmembrane region" description="Helical" evidence="7">
    <location>
        <begin position="452"/>
        <end position="477"/>
    </location>
</feature>
<evidence type="ECO:0000256" key="7">
    <source>
        <dbReference type="SAM" id="Phobius"/>
    </source>
</evidence>
<dbReference type="PROSITE" id="PS51202">
    <property type="entry name" value="RCK_C"/>
    <property type="match status" value="2"/>
</dbReference>
<comment type="subcellular location">
    <subcellularLocation>
        <location evidence="1">Membrane</location>
        <topology evidence="1">Multi-pass membrane protein</topology>
    </subcellularLocation>
</comment>
<feature type="transmembrane region" description="Helical" evidence="7">
    <location>
        <begin position="531"/>
        <end position="550"/>
    </location>
</feature>
<evidence type="ECO:0000256" key="6">
    <source>
        <dbReference type="ARBA" id="ARBA00023136"/>
    </source>
</evidence>
<evidence type="ECO:0000256" key="4">
    <source>
        <dbReference type="ARBA" id="ARBA00022737"/>
    </source>
</evidence>
<feature type="transmembrane region" description="Helical" evidence="7">
    <location>
        <begin position="180"/>
        <end position="202"/>
    </location>
</feature>
<feature type="transmembrane region" description="Helical" evidence="7">
    <location>
        <begin position="570"/>
        <end position="590"/>
    </location>
</feature>
<evidence type="ECO:0000256" key="1">
    <source>
        <dbReference type="ARBA" id="ARBA00004141"/>
    </source>
</evidence>
<dbReference type="Pfam" id="PF02080">
    <property type="entry name" value="TrkA_C"/>
    <property type="match status" value="2"/>
</dbReference>
<protein>
    <submittedName>
        <fullName evidence="9">SLC13 family permease</fullName>
    </submittedName>
</protein>
<gene>
    <name evidence="9" type="ORF">OEW28_05655</name>
</gene>
<reference evidence="9 10" key="1">
    <citation type="submission" date="2022-10" db="EMBL/GenBank/DDBJ databases">
        <title>Defluviimonas sp. nov., isolated from ocean surface water.</title>
        <authorList>
            <person name="He W."/>
            <person name="Wang L."/>
            <person name="Zhang D.-F."/>
        </authorList>
    </citation>
    <scope>NUCLEOTIDE SEQUENCE [LARGE SCALE GENOMIC DNA]</scope>
    <source>
        <strain evidence="9 10">WL0002</strain>
    </source>
</reference>
<feature type="transmembrane region" description="Helical" evidence="7">
    <location>
        <begin position="63"/>
        <end position="82"/>
    </location>
</feature>
<feature type="transmembrane region" description="Helical" evidence="7">
    <location>
        <begin position="102"/>
        <end position="132"/>
    </location>
</feature>
<dbReference type="SUPFAM" id="SSF116726">
    <property type="entry name" value="TrkA C-terminal domain-like"/>
    <property type="match status" value="2"/>
</dbReference>
<feature type="transmembrane region" description="Helical" evidence="7">
    <location>
        <begin position="398"/>
        <end position="415"/>
    </location>
</feature>
<organism evidence="9 10">
    <name type="scientific">Albidovulum marisflavi</name>
    <dbReference type="NCBI Taxonomy" id="2984159"/>
    <lineage>
        <taxon>Bacteria</taxon>
        <taxon>Pseudomonadati</taxon>
        <taxon>Pseudomonadota</taxon>
        <taxon>Alphaproteobacteria</taxon>
        <taxon>Rhodobacterales</taxon>
        <taxon>Paracoccaceae</taxon>
        <taxon>Albidovulum</taxon>
    </lineage>
</organism>
<keyword evidence="5 7" id="KW-1133">Transmembrane helix</keyword>
<dbReference type="InterPro" id="IPR031312">
    <property type="entry name" value="Na/sul_symport_CS"/>
</dbReference>
<feature type="transmembrane region" description="Helical" evidence="7">
    <location>
        <begin position="144"/>
        <end position="168"/>
    </location>
</feature>
<dbReference type="InterPro" id="IPR051679">
    <property type="entry name" value="DASS-Related_Transporters"/>
</dbReference>
<evidence type="ECO:0000256" key="3">
    <source>
        <dbReference type="ARBA" id="ARBA00022692"/>
    </source>
</evidence>
<evidence type="ECO:0000256" key="5">
    <source>
        <dbReference type="ARBA" id="ARBA00022989"/>
    </source>
</evidence>
<feature type="domain" description="RCK C-terminal" evidence="8">
    <location>
        <begin position="300"/>
        <end position="384"/>
    </location>
</feature>
<feature type="transmembrane region" description="Helical" evidence="7">
    <location>
        <begin position="12"/>
        <end position="27"/>
    </location>
</feature>
<keyword evidence="3 7" id="KW-0812">Transmembrane</keyword>
<keyword evidence="4" id="KW-0677">Repeat</keyword>
<dbReference type="InterPro" id="IPR004680">
    <property type="entry name" value="Cit_transptr-like_dom"/>
</dbReference>
<feature type="transmembrane region" description="Helical" evidence="7">
    <location>
        <begin position="489"/>
        <end position="519"/>
    </location>
</feature>
<dbReference type="RefSeq" id="WP_263733729.1">
    <property type="nucleotide sequence ID" value="NZ_JAOWKY010000001.1"/>
</dbReference>
<sequence>MFDLDLSQTAEAFISLGILATMLVMFVRETYPVEVVAIGGAAVMLVLGILPHNDVAAVLSNNAPWTIAAMFIIVGALVRTGALETLSTVAAQNVEKHPVRTLVGVGLLVTGLSAFVNNTPLVVVMIPIFITLSKKLSVAPSKMLIPLSYMTILGGTLTMIGTSTNLVVDGVARVRGLEPFGIFDITPLGICVALVGLTYIGLFSRRLLPTRDSMSALLADRSKMKFFTEVAVPEDSELLGKTLDEVDIFKRGSVRVVDVLRGDVSLRRDLASVQLQAGDRVVLRTPMSEILGMQSNKQVRMVDKLSSVQTETVEVLITQGCHMVGRSLGSMRLRRRYGVYPLAVHRRNQNIGRQLDDLIVQVGDTLLLEGASEDIGRLASDMELVDVGRPTQRAYRRGHAPIVIGVLAGVVLLAALEIAPIQLLAFVGVAVVLLTGCIDAEEAFSSVDGQLMGLLFGMLGVGAGLEHSGAVDMVVAWASPALQDLPPYMLVFCVYAGTSFLTEIVSNNAVAVIVTPVVIGLAQSMGIDPRPLIVTVMIGASAAFATPIGYQTNTLVYGPGGYRFTDFVRFGLPMNIISALVCTIVVPLLYDF</sequence>
<keyword evidence="6 7" id="KW-0472">Membrane</keyword>
<feature type="transmembrane region" description="Helical" evidence="7">
    <location>
        <begin position="33"/>
        <end position="51"/>
    </location>
</feature>
<dbReference type="InterPro" id="IPR036721">
    <property type="entry name" value="RCK_C_sf"/>
</dbReference>
<dbReference type="Gene3D" id="3.30.70.1450">
    <property type="entry name" value="Regulator of K+ conductance, C-terminal domain"/>
    <property type="match status" value="2"/>
</dbReference>
<dbReference type="InterPro" id="IPR006037">
    <property type="entry name" value="RCK_C"/>
</dbReference>
<proteinExistence type="predicted"/>
<dbReference type="Proteomes" id="UP001652542">
    <property type="component" value="Unassembled WGS sequence"/>
</dbReference>
<dbReference type="Pfam" id="PF03600">
    <property type="entry name" value="CitMHS"/>
    <property type="match status" value="1"/>
</dbReference>
<feature type="domain" description="RCK C-terminal" evidence="8">
    <location>
        <begin position="215"/>
        <end position="299"/>
    </location>
</feature>
<name>A0ABT2ZAE4_9RHOB</name>
<dbReference type="PROSITE" id="PS01271">
    <property type="entry name" value="NA_SULFATE"/>
    <property type="match status" value="1"/>
</dbReference>
<dbReference type="PANTHER" id="PTHR43652:SF2">
    <property type="entry name" value="BASIC AMINO ACID ANTIPORTER YFCC-RELATED"/>
    <property type="match status" value="1"/>
</dbReference>
<evidence type="ECO:0000313" key="9">
    <source>
        <dbReference type="EMBL" id="MCV2868108.1"/>
    </source>
</evidence>
<evidence type="ECO:0000259" key="8">
    <source>
        <dbReference type="PROSITE" id="PS51202"/>
    </source>
</evidence>
<keyword evidence="10" id="KW-1185">Reference proteome</keyword>
<accession>A0ABT2ZAE4</accession>
<comment type="caution">
    <text evidence="9">The sequence shown here is derived from an EMBL/GenBank/DDBJ whole genome shotgun (WGS) entry which is preliminary data.</text>
</comment>
<keyword evidence="2" id="KW-0813">Transport</keyword>